<evidence type="ECO:0000256" key="1">
    <source>
        <dbReference type="ARBA" id="ARBA00001971"/>
    </source>
</evidence>
<dbReference type="InterPro" id="IPR001128">
    <property type="entry name" value="Cyt_P450"/>
</dbReference>
<dbReference type="SUPFAM" id="SSF48264">
    <property type="entry name" value="Cytochrome P450"/>
    <property type="match status" value="1"/>
</dbReference>
<evidence type="ECO:0000313" key="13">
    <source>
        <dbReference type="Proteomes" id="UP000536711"/>
    </source>
</evidence>
<dbReference type="GO" id="GO:0008168">
    <property type="term" value="F:methyltransferase activity"/>
    <property type="evidence" value="ECO:0007669"/>
    <property type="project" value="UniProtKB-KW"/>
</dbReference>
<dbReference type="GO" id="GO:0004497">
    <property type="term" value="F:monooxygenase activity"/>
    <property type="evidence" value="ECO:0007669"/>
    <property type="project" value="UniProtKB-KW"/>
</dbReference>
<feature type="transmembrane region" description="Helical" evidence="10">
    <location>
        <begin position="6"/>
        <end position="23"/>
    </location>
</feature>
<dbReference type="InterPro" id="IPR036396">
    <property type="entry name" value="Cyt_P450_sf"/>
</dbReference>
<dbReference type="Pfam" id="PF00067">
    <property type="entry name" value="p450"/>
    <property type="match status" value="1"/>
</dbReference>
<dbReference type="PROSITE" id="PS50181">
    <property type="entry name" value="FBOX"/>
    <property type="match status" value="1"/>
</dbReference>
<dbReference type="PANTHER" id="PTHR24305:SF187">
    <property type="entry name" value="P450, PUTATIVE (EUROFUNG)-RELATED"/>
    <property type="match status" value="1"/>
</dbReference>
<evidence type="ECO:0000313" key="12">
    <source>
        <dbReference type="EMBL" id="KAF4431023.1"/>
    </source>
</evidence>
<dbReference type="PRINTS" id="PR00463">
    <property type="entry name" value="EP450I"/>
</dbReference>
<dbReference type="EMBL" id="JAADJF010000245">
    <property type="protein sequence ID" value="KAF4431023.1"/>
    <property type="molecule type" value="Genomic_DNA"/>
</dbReference>
<feature type="domain" description="F-box" evidence="11">
    <location>
        <begin position="963"/>
        <end position="1012"/>
    </location>
</feature>
<comment type="caution">
    <text evidence="12">The sequence shown here is derived from an EMBL/GenBank/DDBJ whole genome shotgun (WGS) entry which is preliminary data.</text>
</comment>
<feature type="binding site" description="axial binding residue" evidence="8">
    <location>
        <position position="492"/>
    </location>
    <ligand>
        <name>heme</name>
        <dbReference type="ChEBI" id="CHEBI:30413"/>
    </ligand>
    <ligandPart>
        <name>Fe</name>
        <dbReference type="ChEBI" id="CHEBI:18248"/>
    </ligandPart>
</feature>
<keyword evidence="12" id="KW-0808">Transferase</keyword>
<keyword evidence="5" id="KW-0560">Oxidoreductase</keyword>
<comment type="cofactor">
    <cofactor evidence="1 8">
        <name>heme</name>
        <dbReference type="ChEBI" id="CHEBI:30413"/>
    </cofactor>
</comment>
<keyword evidence="10" id="KW-1133">Transmembrane helix</keyword>
<keyword evidence="3 8" id="KW-0349">Heme</keyword>
<keyword evidence="10" id="KW-0472">Membrane</keyword>
<evidence type="ECO:0000259" key="11">
    <source>
        <dbReference type="PROSITE" id="PS50181"/>
    </source>
</evidence>
<keyword evidence="13" id="KW-1185">Reference proteome</keyword>
<dbReference type="SUPFAM" id="SSF81383">
    <property type="entry name" value="F-box domain"/>
    <property type="match status" value="1"/>
</dbReference>
<evidence type="ECO:0000256" key="7">
    <source>
        <dbReference type="ARBA" id="ARBA00023033"/>
    </source>
</evidence>
<dbReference type="Gene3D" id="1.10.630.10">
    <property type="entry name" value="Cytochrome P450"/>
    <property type="match status" value="1"/>
</dbReference>
<sequence length="1205" mass="138174">MYPTSLAIGTGASSGMLAHILIFRKGEWDLYTIKILQGLLTIFALLALSFKRLGATEAGTPYSFLESVIASIYMVSFMVSGTFCSIFIFRISFFHRLYKFPGPFMARVSNLYLTKRSVDSFQLYREIQDIHRKYGDIVRVGPSALSILDAKVFHAIHSNNSPCSKGPWYNIEQPAISIHMSRDKNDHSLRRRAWDRAFNSKALRDYEPRVVKYTNQLLDRLEQAQDIPIDIAKWFKFYSFDTMGDLAFGQSFNMLTDGVKHPFMALVESHMAMAGAFSQLIWMFPLFRAMPFLGREDAIFQKWLENQVRHQEQNKPDLPNIFSWLLEDYKSQLYPKEQDWLNLQADMQLIAVAGSDTTSVTLTCLFYLLATNQDACMRLQEEIDNLFSSYPQPNHLSFSKLTYLQACIDETLRLFPPVPSGLQRMTPAEGLQVDDIFIPGDTIVTVPSYTLYRDERYFTAPDDFVPERWTTKPEMVKEASVFAPFSVGRYACVGKQLGLMEVGYATCMILQCFDICLFGEGTTSKSAFLKGLRDHFTLDAPQLNVCRDLLVLSLISSRSVTDYTMYSFSCQICGVDMATARIRTPDEPPSAAWNFEGADYVGFCKWPYQGESEDEDCRQCTTEDRGSVRPPEINAWPDHDDEDDPDWTPDAQNSSDEEPLEYDSGWETASEGIEPEVSSISGEEDSDCSNDTSDQYPLTDLYTCEFPDRLPHGTWHNGLAYYAGDRKHPQKWSLRSPDHTNVPPEHIASPSCQSLQGINGHVLSVAQMKDCRNIRFLVPKPSRWKPDSSDQLVEGSSDNLFYVSGESSGSNMIESRHFRGIHSLYPPRHRLKEISTSWVFIGEGCMELEESLVPLPVHSYCLDMYAKTSLRRLGYVDLNGLWHWREMRNMPASYGVEDRIPEPMRKQIHLPELQRAREQWDYPWLHIPGDEWLVANPVEIPGISRVLESCMEDLNIKGYTQHTTGFLALPPEIIQHTLSFLDIIDVDSMAKTCRATFKLARPIYRENVLRNMPWLWEILENNEYPASRDCLPTWDPLCPLGIPPPTLPIGLETEEEEEARWALIISEDPEMEQACNVTKAATCQRREEIIAPYHEKLKALLKDLHSFRRNVEVWIQGKDERRDKNWRRVWFLFSPSTSPLPGIRNRARIWEDCQSIMDFVGLARQGEDMEERHKELQAKISELVDESSYGLPDTDPDVPSWLQND</sequence>
<feature type="region of interest" description="Disordered" evidence="9">
    <location>
        <begin position="617"/>
        <end position="694"/>
    </location>
</feature>
<evidence type="ECO:0000256" key="9">
    <source>
        <dbReference type="SAM" id="MobiDB-lite"/>
    </source>
</evidence>
<name>A0A8H4NNU2_9HYPO</name>
<keyword evidence="12" id="KW-0489">Methyltransferase</keyword>
<feature type="transmembrane region" description="Helical" evidence="10">
    <location>
        <begin position="70"/>
        <end position="89"/>
    </location>
</feature>
<feature type="region of interest" description="Disordered" evidence="9">
    <location>
        <begin position="1186"/>
        <end position="1205"/>
    </location>
</feature>
<dbReference type="CDD" id="cd11061">
    <property type="entry name" value="CYP67-like"/>
    <property type="match status" value="1"/>
</dbReference>
<keyword evidence="7" id="KW-0503">Monooxygenase</keyword>
<organism evidence="12 13">
    <name type="scientific">Fusarium acutatum</name>
    <dbReference type="NCBI Taxonomy" id="78861"/>
    <lineage>
        <taxon>Eukaryota</taxon>
        <taxon>Fungi</taxon>
        <taxon>Dikarya</taxon>
        <taxon>Ascomycota</taxon>
        <taxon>Pezizomycotina</taxon>
        <taxon>Sordariomycetes</taxon>
        <taxon>Hypocreomycetidae</taxon>
        <taxon>Hypocreales</taxon>
        <taxon>Nectriaceae</taxon>
        <taxon>Fusarium</taxon>
        <taxon>Fusarium fujikuroi species complex</taxon>
    </lineage>
</organism>
<accession>A0A8H4NNU2</accession>
<evidence type="ECO:0000256" key="6">
    <source>
        <dbReference type="ARBA" id="ARBA00023004"/>
    </source>
</evidence>
<feature type="compositionally biased region" description="Basic and acidic residues" evidence="9">
    <location>
        <begin position="617"/>
        <end position="627"/>
    </location>
</feature>
<feature type="transmembrane region" description="Helical" evidence="10">
    <location>
        <begin position="263"/>
        <end position="284"/>
    </location>
</feature>
<comment type="similarity">
    <text evidence="2">Belongs to the cytochrome P450 family.</text>
</comment>
<evidence type="ECO:0000256" key="2">
    <source>
        <dbReference type="ARBA" id="ARBA00010617"/>
    </source>
</evidence>
<keyword evidence="6 8" id="KW-0408">Iron</keyword>
<reference evidence="12 13" key="1">
    <citation type="submission" date="2020-01" db="EMBL/GenBank/DDBJ databases">
        <title>Identification and distribution of gene clusters putatively required for synthesis of sphingolipid metabolism inhibitors in phylogenetically diverse species of the filamentous fungus Fusarium.</title>
        <authorList>
            <person name="Kim H.-S."/>
            <person name="Busman M."/>
            <person name="Brown D.W."/>
            <person name="Divon H."/>
            <person name="Uhlig S."/>
            <person name="Proctor R.H."/>
        </authorList>
    </citation>
    <scope>NUCLEOTIDE SEQUENCE [LARGE SCALE GENOMIC DNA]</scope>
    <source>
        <strain evidence="12 13">NRRL 13308</strain>
    </source>
</reference>
<evidence type="ECO:0000256" key="8">
    <source>
        <dbReference type="PIRSR" id="PIRSR602401-1"/>
    </source>
</evidence>
<feature type="transmembrane region" description="Helical" evidence="10">
    <location>
        <begin position="30"/>
        <end position="50"/>
    </location>
</feature>
<dbReference type="AlphaFoldDB" id="A0A8H4NNU2"/>
<gene>
    <name evidence="12" type="ORF">FACUT_8696</name>
</gene>
<dbReference type="GO" id="GO:0032259">
    <property type="term" value="P:methylation"/>
    <property type="evidence" value="ECO:0007669"/>
    <property type="project" value="UniProtKB-KW"/>
</dbReference>
<dbReference type="PRINTS" id="PR00385">
    <property type="entry name" value="P450"/>
</dbReference>
<proteinExistence type="inferred from homology"/>
<evidence type="ECO:0000256" key="5">
    <source>
        <dbReference type="ARBA" id="ARBA00023002"/>
    </source>
</evidence>
<dbReference type="InterPro" id="IPR036047">
    <property type="entry name" value="F-box-like_dom_sf"/>
</dbReference>
<dbReference type="InterPro" id="IPR002401">
    <property type="entry name" value="Cyt_P450_E_grp-I"/>
</dbReference>
<evidence type="ECO:0000256" key="10">
    <source>
        <dbReference type="SAM" id="Phobius"/>
    </source>
</evidence>
<dbReference type="GO" id="GO:0020037">
    <property type="term" value="F:heme binding"/>
    <property type="evidence" value="ECO:0007669"/>
    <property type="project" value="InterPro"/>
</dbReference>
<dbReference type="Proteomes" id="UP000536711">
    <property type="component" value="Unassembled WGS sequence"/>
</dbReference>
<dbReference type="InterPro" id="IPR001810">
    <property type="entry name" value="F-box_dom"/>
</dbReference>
<dbReference type="InterPro" id="IPR050121">
    <property type="entry name" value="Cytochrome_P450_monoxygenase"/>
</dbReference>
<keyword evidence="10" id="KW-0812">Transmembrane</keyword>
<dbReference type="OrthoDB" id="40579at2759"/>
<keyword evidence="4 8" id="KW-0479">Metal-binding</keyword>
<protein>
    <submittedName>
        <fullName evidence="12">Pisatin demethylase cytochrome P450</fullName>
    </submittedName>
</protein>
<dbReference type="GO" id="GO:0016705">
    <property type="term" value="F:oxidoreductase activity, acting on paired donors, with incorporation or reduction of molecular oxygen"/>
    <property type="evidence" value="ECO:0007669"/>
    <property type="project" value="InterPro"/>
</dbReference>
<dbReference type="GO" id="GO:0005506">
    <property type="term" value="F:iron ion binding"/>
    <property type="evidence" value="ECO:0007669"/>
    <property type="project" value="InterPro"/>
</dbReference>
<dbReference type="PANTHER" id="PTHR24305">
    <property type="entry name" value="CYTOCHROME P450"/>
    <property type="match status" value="1"/>
</dbReference>
<evidence type="ECO:0000256" key="4">
    <source>
        <dbReference type="ARBA" id="ARBA00022723"/>
    </source>
</evidence>
<evidence type="ECO:0000256" key="3">
    <source>
        <dbReference type="ARBA" id="ARBA00022617"/>
    </source>
</evidence>